<reference evidence="8 9" key="1">
    <citation type="submission" date="2023-08" db="EMBL/GenBank/DDBJ databases">
        <title>Annotated Genome Sequence of Vanrija albida AlHP1.</title>
        <authorList>
            <person name="Herzog R."/>
        </authorList>
    </citation>
    <scope>NUCLEOTIDE SEQUENCE [LARGE SCALE GENOMIC DNA]</scope>
    <source>
        <strain evidence="8 9">AlHP1</strain>
    </source>
</reference>
<protein>
    <recommendedName>
        <fullName evidence="7">Inositol-1-monophosphatase</fullName>
        <ecNumber evidence="7">3.1.3.25</ecNumber>
    </recommendedName>
</protein>
<keyword evidence="6 7" id="KW-0460">Magnesium</keyword>
<evidence type="ECO:0000256" key="4">
    <source>
        <dbReference type="ARBA" id="ARBA00022723"/>
    </source>
</evidence>
<dbReference type="InterPro" id="IPR020550">
    <property type="entry name" value="Inositol_monophosphatase_CS"/>
</dbReference>
<sequence>MVKDLVNRPGAVDVDEILAFAIQLARDAGHMIREGQAGIFASQSTTQTKANAVDLVTEVDKAVEAFIFGRIRAAYPSHQFVGEETYDGQVITDEPTWIVDPIDGTTNFIHGYPMSATSIGFTVGGVPTVGVVYNPFLDMLKTRLPLSGRPRPLADLGQALISVDIGGSRRPSVLSSRLSTFEKLAGEPEYGGKMVHSLRTIGCASLNICQVASGGQDMHWEIGCWAWDVCAGLCILTEAGGAAFGGKHTALTGQVDTELLVGRKYLFVRDIAAGPGETRLKIQRRFATEFYDLTDNIEP</sequence>
<evidence type="ECO:0000313" key="9">
    <source>
        <dbReference type="Proteomes" id="UP001565368"/>
    </source>
</evidence>
<evidence type="ECO:0000256" key="2">
    <source>
        <dbReference type="ARBA" id="ARBA00001946"/>
    </source>
</evidence>
<dbReference type="Gene3D" id="3.30.540.10">
    <property type="entry name" value="Fructose-1,6-Bisphosphatase, subunit A, domain 1"/>
    <property type="match status" value="1"/>
</dbReference>
<organism evidence="8 9">
    <name type="scientific">Vanrija albida</name>
    <dbReference type="NCBI Taxonomy" id="181172"/>
    <lineage>
        <taxon>Eukaryota</taxon>
        <taxon>Fungi</taxon>
        <taxon>Dikarya</taxon>
        <taxon>Basidiomycota</taxon>
        <taxon>Agaricomycotina</taxon>
        <taxon>Tremellomycetes</taxon>
        <taxon>Trichosporonales</taxon>
        <taxon>Trichosporonaceae</taxon>
        <taxon>Vanrija</taxon>
    </lineage>
</organism>
<dbReference type="Gene3D" id="3.40.190.80">
    <property type="match status" value="1"/>
</dbReference>
<dbReference type="InterPro" id="IPR020583">
    <property type="entry name" value="Inositol_monoP_metal-BS"/>
</dbReference>
<dbReference type="EC" id="3.1.3.25" evidence="7"/>
<evidence type="ECO:0000313" key="8">
    <source>
        <dbReference type="EMBL" id="KAL1410694.1"/>
    </source>
</evidence>
<dbReference type="PANTHER" id="PTHR20854">
    <property type="entry name" value="INOSITOL MONOPHOSPHATASE"/>
    <property type="match status" value="1"/>
</dbReference>
<dbReference type="InterPro" id="IPR000760">
    <property type="entry name" value="Inositol_monophosphatase-like"/>
</dbReference>
<dbReference type="GeneID" id="95982679"/>
<dbReference type="RefSeq" id="XP_069210638.1">
    <property type="nucleotide sequence ID" value="XM_069350252.1"/>
</dbReference>
<evidence type="ECO:0000256" key="6">
    <source>
        <dbReference type="ARBA" id="ARBA00022842"/>
    </source>
</evidence>
<keyword evidence="9" id="KW-1185">Reference proteome</keyword>
<name>A0ABR3Q7H2_9TREE</name>
<dbReference type="Proteomes" id="UP001565368">
    <property type="component" value="Unassembled WGS sequence"/>
</dbReference>
<comment type="caution">
    <text evidence="8">The sequence shown here is derived from an EMBL/GenBank/DDBJ whole genome shotgun (WGS) entry which is preliminary data.</text>
</comment>
<evidence type="ECO:0000256" key="3">
    <source>
        <dbReference type="ARBA" id="ARBA00009759"/>
    </source>
</evidence>
<evidence type="ECO:0000256" key="7">
    <source>
        <dbReference type="RuleBase" id="RU364068"/>
    </source>
</evidence>
<gene>
    <name evidence="8" type="ORF">Q8F55_001636</name>
</gene>
<dbReference type="Pfam" id="PF00459">
    <property type="entry name" value="Inositol_P"/>
    <property type="match status" value="1"/>
</dbReference>
<dbReference type="InterPro" id="IPR033942">
    <property type="entry name" value="IMPase"/>
</dbReference>
<proteinExistence type="inferred from homology"/>
<dbReference type="CDD" id="cd01639">
    <property type="entry name" value="IMPase"/>
    <property type="match status" value="1"/>
</dbReference>
<evidence type="ECO:0000256" key="5">
    <source>
        <dbReference type="ARBA" id="ARBA00022801"/>
    </source>
</evidence>
<comment type="catalytic activity">
    <reaction evidence="1 7">
        <text>a myo-inositol phosphate + H2O = myo-inositol + phosphate</text>
        <dbReference type="Rhea" id="RHEA:24056"/>
        <dbReference type="ChEBI" id="CHEBI:15377"/>
        <dbReference type="ChEBI" id="CHEBI:17268"/>
        <dbReference type="ChEBI" id="CHEBI:43474"/>
        <dbReference type="ChEBI" id="CHEBI:84139"/>
        <dbReference type="EC" id="3.1.3.25"/>
    </reaction>
</comment>
<keyword evidence="5 7" id="KW-0378">Hydrolase</keyword>
<dbReference type="SUPFAM" id="SSF56655">
    <property type="entry name" value="Carbohydrate phosphatase"/>
    <property type="match status" value="1"/>
</dbReference>
<comment type="similarity">
    <text evidence="3 7">Belongs to the inositol monophosphatase superfamily.</text>
</comment>
<dbReference type="PROSITE" id="PS00630">
    <property type="entry name" value="IMP_2"/>
    <property type="match status" value="1"/>
</dbReference>
<keyword evidence="4 7" id="KW-0479">Metal-binding</keyword>
<dbReference type="PRINTS" id="PR00377">
    <property type="entry name" value="IMPHPHTASES"/>
</dbReference>
<comment type="cofactor">
    <cofactor evidence="2 7">
        <name>Mg(2+)</name>
        <dbReference type="ChEBI" id="CHEBI:18420"/>
    </cofactor>
</comment>
<accession>A0ABR3Q7H2</accession>
<dbReference type="EMBL" id="JBBXJM010000002">
    <property type="protein sequence ID" value="KAL1410694.1"/>
    <property type="molecule type" value="Genomic_DNA"/>
</dbReference>
<comment type="pathway">
    <text evidence="7">Polyol metabolism; myo-inositol biosynthesis; myo-inositol from D-glucose 6-phosphate: step 2/2.</text>
</comment>
<dbReference type="PANTHER" id="PTHR20854:SF4">
    <property type="entry name" value="INOSITOL-1-MONOPHOSPHATASE-RELATED"/>
    <property type="match status" value="1"/>
</dbReference>
<dbReference type="PROSITE" id="PS00629">
    <property type="entry name" value="IMP_1"/>
    <property type="match status" value="1"/>
</dbReference>
<evidence type="ECO:0000256" key="1">
    <source>
        <dbReference type="ARBA" id="ARBA00001033"/>
    </source>
</evidence>